<evidence type="ECO:0000313" key="3">
    <source>
        <dbReference type="Proteomes" id="UP000525652"/>
    </source>
</evidence>
<accession>A0A7X1AXK2</accession>
<dbReference type="EMBL" id="JACHVA010000076">
    <property type="protein sequence ID" value="MBC2601816.1"/>
    <property type="molecule type" value="Genomic_DNA"/>
</dbReference>
<evidence type="ECO:0000256" key="1">
    <source>
        <dbReference type="SAM" id="SignalP"/>
    </source>
</evidence>
<sequence>MKTNYKYLSVALLSVALSAGAAQAQTIQVDADFESGSDGFSSFTAYDYSSGGAIVNPTGGTQGMDVFSGDSNDNYADIATVGEYTLAWDFATIGSTSSRSMNMTLRSGSGGANLLNVAVGASGDDSLNIYDGSGWQTIGAGGVLSDNNWYRITITGDMQPSGTYSVSVIDLNDSNNEVINVSGLSFYQSTPGVDEGSAYLTFRDQSGDYAVDNVYFETSAAIPEANAFALPFAILGMALVRRRRRAVA</sequence>
<organism evidence="2 3">
    <name type="scientific">Puniceicoccus vermicola</name>
    <dbReference type="NCBI Taxonomy" id="388746"/>
    <lineage>
        <taxon>Bacteria</taxon>
        <taxon>Pseudomonadati</taxon>
        <taxon>Verrucomicrobiota</taxon>
        <taxon>Opitutia</taxon>
        <taxon>Puniceicoccales</taxon>
        <taxon>Puniceicoccaceae</taxon>
        <taxon>Puniceicoccus</taxon>
    </lineage>
</organism>
<dbReference type="RefSeq" id="WP_185692522.1">
    <property type="nucleotide sequence ID" value="NZ_JACHVA010000076.1"/>
</dbReference>
<evidence type="ECO:0008006" key="4">
    <source>
        <dbReference type="Google" id="ProtNLM"/>
    </source>
</evidence>
<feature type="chain" id="PRO_5031502383" description="PEP-CTERM sorting domain-containing protein" evidence="1">
    <location>
        <begin position="25"/>
        <end position="248"/>
    </location>
</feature>
<feature type="signal peptide" evidence="1">
    <location>
        <begin position="1"/>
        <end position="24"/>
    </location>
</feature>
<keyword evidence="1" id="KW-0732">Signal</keyword>
<dbReference type="Proteomes" id="UP000525652">
    <property type="component" value="Unassembled WGS sequence"/>
</dbReference>
<name>A0A7X1AXK2_9BACT</name>
<keyword evidence="3" id="KW-1185">Reference proteome</keyword>
<evidence type="ECO:0000313" key="2">
    <source>
        <dbReference type="EMBL" id="MBC2601816.1"/>
    </source>
</evidence>
<gene>
    <name evidence="2" type="ORF">H5P30_08500</name>
</gene>
<proteinExistence type="predicted"/>
<dbReference type="AlphaFoldDB" id="A0A7X1AXK2"/>
<comment type="caution">
    <text evidence="2">The sequence shown here is derived from an EMBL/GenBank/DDBJ whole genome shotgun (WGS) entry which is preliminary data.</text>
</comment>
<protein>
    <recommendedName>
        <fullName evidence="4">PEP-CTERM sorting domain-containing protein</fullName>
    </recommendedName>
</protein>
<reference evidence="2 3" key="1">
    <citation type="submission" date="2020-07" db="EMBL/GenBank/DDBJ databases">
        <authorList>
            <person name="Feng X."/>
        </authorList>
    </citation>
    <scope>NUCLEOTIDE SEQUENCE [LARGE SCALE GENOMIC DNA]</scope>
    <source>
        <strain evidence="2 3">JCM14086</strain>
    </source>
</reference>